<evidence type="ECO:0000256" key="2">
    <source>
        <dbReference type="ARBA" id="ARBA00023122"/>
    </source>
</evidence>
<gene>
    <name evidence="5" type="ORF">SAMN04488503_3110</name>
</gene>
<dbReference type="SMART" id="SM00116">
    <property type="entry name" value="CBS"/>
    <property type="match status" value="4"/>
</dbReference>
<dbReference type="Gene3D" id="3.30.70.120">
    <property type="match status" value="1"/>
</dbReference>
<keyword evidence="2 3" id="KW-0129">CBS domain</keyword>
<feature type="domain" description="CBS" evidence="4">
    <location>
        <begin position="200"/>
        <end position="256"/>
    </location>
</feature>
<dbReference type="EMBL" id="FZOC01000008">
    <property type="protein sequence ID" value="SNS19129.1"/>
    <property type="molecule type" value="Genomic_DNA"/>
</dbReference>
<sequence>MKIRGEAEVLRVYIGDSDRLGGRLLHEAIVEEARRRGMAGATVMHGVIGFGANSLVHTAKILRLSEDLPVVVEIVDKPDRIAAFVPILEDMVGEGTITRHTVQAVFNCTMRVREVMTSDVATVTPDTPLSEVLQLLLDKGIKAVPVVQGHKVAGMVTGGDLLKRAGMGLRVSLHGELPQELQGEQVRKLNVLGKTARDVMSFPAVTVNIRARVPDAAALMAAKKLKRLPVVDDTGDLCGILSRVDILKTIATATAVSDELHPQLPQGLNLTAGDVMIRDVPTATPDTPLEEALNKLVATPLRRVVVVDGERRVVGIVLDRELIRRFSQQEKPGLLRTLADLLTPGATTGRITGVTVREAMRPDVFLVQEDAPLTEVLQRMVETGGKRLVVLDVDGRLRGMVDRDTVLKVIGGTQ</sequence>
<comment type="similarity">
    <text evidence="1">Belongs to the UPF0166 family.</text>
</comment>
<dbReference type="InterPro" id="IPR015867">
    <property type="entry name" value="N-reg_PII/ATP_PRibTrfase_C"/>
</dbReference>
<dbReference type="InterPro" id="IPR046342">
    <property type="entry name" value="CBS_dom_sf"/>
</dbReference>
<dbReference type="PANTHER" id="PTHR43080:SF29">
    <property type="entry name" value="OS02G0818000 PROTEIN"/>
    <property type="match status" value="1"/>
</dbReference>
<evidence type="ECO:0000313" key="6">
    <source>
        <dbReference type="Proteomes" id="UP000198324"/>
    </source>
</evidence>
<dbReference type="InterPro" id="IPR051257">
    <property type="entry name" value="Diverse_CBS-Domain"/>
</dbReference>
<evidence type="ECO:0000259" key="4">
    <source>
        <dbReference type="PROSITE" id="PS51371"/>
    </source>
</evidence>
<accession>A0A239CGP9</accession>
<evidence type="ECO:0000256" key="3">
    <source>
        <dbReference type="PROSITE-ProRule" id="PRU00703"/>
    </source>
</evidence>
<dbReference type="Gene3D" id="3.10.580.10">
    <property type="entry name" value="CBS-domain"/>
    <property type="match status" value="2"/>
</dbReference>
<dbReference type="InterPro" id="IPR003793">
    <property type="entry name" value="UPF0166"/>
</dbReference>
<dbReference type="SUPFAM" id="SSF54913">
    <property type="entry name" value="GlnB-like"/>
    <property type="match status" value="1"/>
</dbReference>
<dbReference type="InterPro" id="IPR011322">
    <property type="entry name" value="N-reg_PII-like_a/b"/>
</dbReference>
<organism evidence="5 6">
    <name type="scientific">Humidesulfovibrio mexicanus</name>
    <dbReference type="NCBI Taxonomy" id="147047"/>
    <lineage>
        <taxon>Bacteria</taxon>
        <taxon>Pseudomonadati</taxon>
        <taxon>Thermodesulfobacteriota</taxon>
        <taxon>Desulfovibrionia</taxon>
        <taxon>Desulfovibrionales</taxon>
        <taxon>Desulfovibrionaceae</taxon>
        <taxon>Humidesulfovibrio</taxon>
    </lineage>
</organism>
<dbReference type="InterPro" id="IPR000644">
    <property type="entry name" value="CBS_dom"/>
</dbReference>
<dbReference type="AlphaFoldDB" id="A0A239CGP9"/>
<feature type="domain" description="CBS" evidence="4">
    <location>
        <begin position="116"/>
        <end position="171"/>
    </location>
</feature>
<reference evidence="5 6" key="1">
    <citation type="submission" date="2017-06" db="EMBL/GenBank/DDBJ databases">
        <authorList>
            <person name="Kim H.J."/>
            <person name="Triplett B.A."/>
        </authorList>
    </citation>
    <scope>NUCLEOTIDE SEQUENCE [LARGE SCALE GENOMIC DNA]</scope>
    <source>
        <strain evidence="5 6">DSM 13116</strain>
    </source>
</reference>
<dbReference type="SUPFAM" id="SSF54631">
    <property type="entry name" value="CBS-domain pair"/>
    <property type="match status" value="2"/>
</dbReference>
<dbReference type="OrthoDB" id="9795599at2"/>
<dbReference type="PROSITE" id="PS51371">
    <property type="entry name" value="CBS"/>
    <property type="match status" value="4"/>
</dbReference>
<feature type="domain" description="CBS" evidence="4">
    <location>
        <begin position="360"/>
        <end position="414"/>
    </location>
</feature>
<evidence type="ECO:0000256" key="1">
    <source>
        <dbReference type="ARBA" id="ARBA00010554"/>
    </source>
</evidence>
<name>A0A239CGP9_9BACT</name>
<dbReference type="Pfam" id="PF00571">
    <property type="entry name" value="CBS"/>
    <property type="match status" value="4"/>
</dbReference>
<proteinExistence type="inferred from homology"/>
<dbReference type="Pfam" id="PF02641">
    <property type="entry name" value="DUF190"/>
    <property type="match status" value="1"/>
</dbReference>
<protein>
    <submittedName>
        <fullName evidence="5">PII-like signaling protein</fullName>
    </submittedName>
</protein>
<keyword evidence="6" id="KW-1185">Reference proteome</keyword>
<feature type="domain" description="CBS" evidence="4">
    <location>
        <begin position="276"/>
        <end position="333"/>
    </location>
</feature>
<evidence type="ECO:0000313" key="5">
    <source>
        <dbReference type="EMBL" id="SNS19129.1"/>
    </source>
</evidence>
<dbReference type="Proteomes" id="UP000198324">
    <property type="component" value="Unassembled WGS sequence"/>
</dbReference>
<dbReference type="PANTHER" id="PTHR43080">
    <property type="entry name" value="CBS DOMAIN-CONTAINING PROTEIN CBSX3, MITOCHONDRIAL"/>
    <property type="match status" value="1"/>
</dbReference>
<dbReference type="RefSeq" id="WP_089275300.1">
    <property type="nucleotide sequence ID" value="NZ_FZOC01000008.1"/>
</dbReference>